<dbReference type="PROSITE" id="PS50128">
    <property type="entry name" value="SURP"/>
    <property type="match status" value="1"/>
</dbReference>
<sequence>MGEDLKLPYGITSVKPSTMQTIAESKVTGFTIGAQKRSNPFQKHKEEAEMKRRKESEEAAKAYEEFVASFEVTDKKEKRFVKGKSTFVPTSVFGQEDDEGDKRDVAAKAAAAYRPQALSSSVSNTSSSSTTASKSALNFSKQEPEPAPYIKDTKAKRRQNMDAFFEELKRNQAEREERGIQHQPARPVLDDIKVGSRDTGDPHTTNLYIGNINPTVNEEQLCQEFAKYGPIASIKIMWPRTTEEIERNRNCGFVSFMERADAAVALREMEGMDLMGYVMKLGWGKAVPLPAVPFYVSKDYVPPPKIAKVVVRKSLPRSSTDIVVNTPSDWQMLVRIHRVVEKVLAVGYEFEQALIEKEAHNPSFLFLINFKSPEHMYYRWKLYSLMQGDTVTRWRTEPFKMVQGGPVWVPPLMPFTDDVFDEDERLAEAHEDEFEKAAAKGTLSRGARAFFEAQLRLMSSTRRSIGRGMMFCMHHADAADEIVEILVSSMVLPNTPQSVRLARLYLISDILHNCSVPLPNVWKFRSALEGKLPFIFEALNGIYRGIDARLKAEQFRRQISNVLSVWENWIVFPQTYIDNLSAILTRRDPEPVSNSSATESPSDKHSDLDGVSTTKSTSGFVPVTDAPALAGTVEEDLDGEPLDDLDGEPMDDDLDGEPLEDENLDGVPLDEENIDGEPMEDDI</sequence>
<comment type="caution">
    <text evidence="7">The sequence shown here is derived from an EMBL/GenBank/DDBJ whole genome shotgun (WGS) entry which is preliminary data.</text>
</comment>
<feature type="region of interest" description="Disordered" evidence="3">
    <location>
        <begin position="33"/>
        <end position="54"/>
    </location>
</feature>
<evidence type="ECO:0000313" key="7">
    <source>
        <dbReference type="EMBL" id="GJJ74957.1"/>
    </source>
</evidence>
<dbReference type="Pfam" id="PF01805">
    <property type="entry name" value="Surp"/>
    <property type="match status" value="1"/>
</dbReference>
<name>A0A9P3HEQ0_9FUNG</name>
<evidence type="ECO:0000259" key="5">
    <source>
        <dbReference type="PROSITE" id="PS50128"/>
    </source>
</evidence>
<dbReference type="OrthoDB" id="377209at2759"/>
<dbReference type="GO" id="GO:0006396">
    <property type="term" value="P:RNA processing"/>
    <property type="evidence" value="ECO:0007669"/>
    <property type="project" value="InterPro"/>
</dbReference>
<feature type="domain" description="RRM" evidence="4">
    <location>
        <begin position="205"/>
        <end position="286"/>
    </location>
</feature>
<dbReference type="PROSITE" id="PS50102">
    <property type="entry name" value="RRM"/>
    <property type="match status" value="1"/>
</dbReference>
<dbReference type="PROSITE" id="PS51391">
    <property type="entry name" value="CID"/>
    <property type="match status" value="1"/>
</dbReference>
<keyword evidence="8" id="KW-1185">Reference proteome</keyword>
<evidence type="ECO:0000259" key="4">
    <source>
        <dbReference type="PROSITE" id="PS50102"/>
    </source>
</evidence>
<dbReference type="PANTHER" id="PTHR23140">
    <property type="entry name" value="RNA PROCESSING PROTEIN LD23810P"/>
    <property type="match status" value="1"/>
</dbReference>
<dbReference type="Pfam" id="PF04818">
    <property type="entry name" value="CID"/>
    <property type="match status" value="1"/>
</dbReference>
<dbReference type="InterPro" id="IPR035979">
    <property type="entry name" value="RBD_domain_sf"/>
</dbReference>
<organism evidence="7 8">
    <name type="scientific">Entomortierella parvispora</name>
    <dbReference type="NCBI Taxonomy" id="205924"/>
    <lineage>
        <taxon>Eukaryota</taxon>
        <taxon>Fungi</taxon>
        <taxon>Fungi incertae sedis</taxon>
        <taxon>Mucoromycota</taxon>
        <taxon>Mortierellomycotina</taxon>
        <taxon>Mortierellomycetes</taxon>
        <taxon>Mortierellales</taxon>
        <taxon>Mortierellaceae</taxon>
        <taxon>Entomortierella</taxon>
    </lineage>
</organism>
<dbReference type="InterPro" id="IPR035967">
    <property type="entry name" value="SWAP/Surp_sf"/>
</dbReference>
<dbReference type="InterPro" id="IPR008942">
    <property type="entry name" value="ENTH_VHS"/>
</dbReference>
<dbReference type="GO" id="GO:0003723">
    <property type="term" value="F:RNA binding"/>
    <property type="evidence" value="ECO:0007669"/>
    <property type="project" value="UniProtKB-UniRule"/>
</dbReference>
<dbReference type="InterPro" id="IPR000504">
    <property type="entry name" value="RRM_dom"/>
</dbReference>
<feature type="compositionally biased region" description="Basic and acidic residues" evidence="3">
    <location>
        <begin position="43"/>
        <end position="54"/>
    </location>
</feature>
<protein>
    <submittedName>
        <fullName evidence="7">U2-associated protein SR140</fullName>
    </submittedName>
</protein>
<feature type="region of interest" description="Disordered" evidence="3">
    <location>
        <begin position="89"/>
        <end position="148"/>
    </location>
</feature>
<feature type="domain" description="CID" evidence="6">
    <location>
        <begin position="443"/>
        <end position="588"/>
    </location>
</feature>
<dbReference type="SUPFAM" id="SSF48464">
    <property type="entry name" value="ENTH/VHS domain"/>
    <property type="match status" value="1"/>
</dbReference>
<evidence type="ECO:0000259" key="6">
    <source>
        <dbReference type="PROSITE" id="PS51391"/>
    </source>
</evidence>
<dbReference type="EMBL" id="BQFW01000010">
    <property type="protein sequence ID" value="GJJ74957.1"/>
    <property type="molecule type" value="Genomic_DNA"/>
</dbReference>
<dbReference type="SMART" id="SM00582">
    <property type="entry name" value="RPR"/>
    <property type="match status" value="1"/>
</dbReference>
<dbReference type="InterPro" id="IPR051485">
    <property type="entry name" value="SR-CTD_assoc_factor"/>
</dbReference>
<evidence type="ECO:0000313" key="8">
    <source>
        <dbReference type="Proteomes" id="UP000827284"/>
    </source>
</evidence>
<accession>A0A9P3HEQ0</accession>
<reference evidence="7" key="2">
    <citation type="journal article" date="2022" name="Microbiol. Resour. Announc.">
        <title>Whole-Genome Sequence of Entomortierella parvispora E1425, a Mucoromycotan Fungus Associated with Burkholderiaceae-Related Endosymbiotic Bacteria.</title>
        <authorList>
            <person name="Herlambang A."/>
            <person name="Guo Y."/>
            <person name="Takashima Y."/>
            <person name="Narisawa K."/>
            <person name="Ohta H."/>
            <person name="Nishizawa T."/>
        </authorList>
    </citation>
    <scope>NUCLEOTIDE SEQUENCE</scope>
    <source>
        <strain evidence="7">E1425</strain>
    </source>
</reference>
<evidence type="ECO:0000256" key="1">
    <source>
        <dbReference type="ARBA" id="ARBA00022884"/>
    </source>
</evidence>
<dbReference type="GO" id="GO:0005634">
    <property type="term" value="C:nucleus"/>
    <property type="evidence" value="ECO:0007669"/>
    <property type="project" value="TreeGrafter"/>
</dbReference>
<evidence type="ECO:0000256" key="3">
    <source>
        <dbReference type="SAM" id="MobiDB-lite"/>
    </source>
</evidence>
<dbReference type="InterPro" id="IPR012677">
    <property type="entry name" value="Nucleotide-bd_a/b_plait_sf"/>
</dbReference>
<dbReference type="InterPro" id="IPR006569">
    <property type="entry name" value="CID_dom"/>
</dbReference>
<dbReference type="PANTHER" id="PTHR23140:SF0">
    <property type="entry name" value="U2 SNRNP-ASSOCIATED SURP MOTIF-CONTAINING PROTEIN"/>
    <property type="match status" value="1"/>
</dbReference>
<dbReference type="SUPFAM" id="SSF109905">
    <property type="entry name" value="Surp module (SWAP domain)"/>
    <property type="match status" value="1"/>
</dbReference>
<keyword evidence="1 2" id="KW-0694">RNA-binding</keyword>
<dbReference type="AlphaFoldDB" id="A0A9P3HEQ0"/>
<feature type="domain" description="SURP motif" evidence="5">
    <location>
        <begin position="335"/>
        <end position="378"/>
    </location>
</feature>
<feature type="region of interest" description="Disordered" evidence="3">
    <location>
        <begin position="588"/>
        <end position="683"/>
    </location>
</feature>
<dbReference type="SMART" id="SM00648">
    <property type="entry name" value="SWAP"/>
    <property type="match status" value="1"/>
</dbReference>
<dbReference type="Gene3D" id="1.25.40.90">
    <property type="match status" value="1"/>
</dbReference>
<evidence type="ECO:0000256" key="2">
    <source>
        <dbReference type="PROSITE-ProRule" id="PRU00176"/>
    </source>
</evidence>
<dbReference type="SMART" id="SM00360">
    <property type="entry name" value="RRM"/>
    <property type="match status" value="1"/>
</dbReference>
<proteinExistence type="predicted"/>
<dbReference type="Gene3D" id="3.30.70.330">
    <property type="match status" value="1"/>
</dbReference>
<reference evidence="7" key="1">
    <citation type="submission" date="2021-11" db="EMBL/GenBank/DDBJ databases">
        <authorList>
            <person name="Herlambang A."/>
            <person name="Guo Y."/>
            <person name="Takashima Y."/>
            <person name="Nishizawa T."/>
        </authorList>
    </citation>
    <scope>NUCLEOTIDE SEQUENCE</scope>
    <source>
        <strain evidence="7">E1425</strain>
    </source>
</reference>
<dbReference type="Gene3D" id="1.10.10.790">
    <property type="entry name" value="Surp module"/>
    <property type="match status" value="1"/>
</dbReference>
<dbReference type="Proteomes" id="UP000827284">
    <property type="component" value="Unassembled WGS sequence"/>
</dbReference>
<feature type="compositionally biased region" description="Low complexity" evidence="3">
    <location>
        <begin position="107"/>
        <end position="136"/>
    </location>
</feature>
<dbReference type="CDD" id="cd12223">
    <property type="entry name" value="RRM_SR140"/>
    <property type="match status" value="1"/>
</dbReference>
<feature type="compositionally biased region" description="Acidic residues" evidence="3">
    <location>
        <begin position="633"/>
        <end position="683"/>
    </location>
</feature>
<dbReference type="InterPro" id="IPR035009">
    <property type="entry name" value="SR140_RRM"/>
</dbReference>
<dbReference type="Pfam" id="PF00076">
    <property type="entry name" value="RRM_1"/>
    <property type="match status" value="1"/>
</dbReference>
<dbReference type="InterPro" id="IPR000061">
    <property type="entry name" value="Surp"/>
</dbReference>
<dbReference type="SUPFAM" id="SSF54928">
    <property type="entry name" value="RNA-binding domain, RBD"/>
    <property type="match status" value="1"/>
</dbReference>
<gene>
    <name evidence="7" type="ORF">EMPS_07315</name>
</gene>